<proteinExistence type="inferred from homology"/>
<reference evidence="8 10" key="2">
    <citation type="submission" date="2018-04" db="EMBL/GenBank/DDBJ databases">
        <title>Genomic sequence of a freshwater isolate of Shewanella morhuae.</title>
        <authorList>
            <person name="Castillo D.E."/>
            <person name="Gram L."/>
        </authorList>
    </citation>
    <scope>NUCLEOTIDE SEQUENCE [LARGE SCALE GENOMIC DNA]</scope>
    <source>
        <strain evidence="8 10">CW7</strain>
    </source>
</reference>
<organism evidence="9 11">
    <name type="scientific">Shewanella morhuae</name>
    <dbReference type="NCBI Taxonomy" id="365591"/>
    <lineage>
        <taxon>Bacteria</taxon>
        <taxon>Pseudomonadati</taxon>
        <taxon>Pseudomonadota</taxon>
        <taxon>Gammaproteobacteria</taxon>
        <taxon>Alteromonadales</taxon>
        <taxon>Shewanellaceae</taxon>
        <taxon>Shewanella</taxon>
    </lineage>
</organism>
<keyword evidence="9" id="KW-0969">Cilium</keyword>
<dbReference type="AlphaFoldDB" id="A0A380A740"/>
<dbReference type="InterPro" id="IPR022781">
    <property type="entry name" value="Flagellar_biosynth_FliO"/>
</dbReference>
<dbReference type="EMBL" id="UGYV01000001">
    <property type="protein sequence ID" value="SUI75647.1"/>
    <property type="molecule type" value="Genomic_DNA"/>
</dbReference>
<evidence type="ECO:0000313" key="10">
    <source>
        <dbReference type="Proteomes" id="UP000240506"/>
    </source>
</evidence>
<evidence type="ECO:0000256" key="4">
    <source>
        <dbReference type="ARBA" id="ARBA00023136"/>
    </source>
</evidence>
<reference evidence="8" key="1">
    <citation type="submission" date="2018-03" db="EMBL/GenBank/DDBJ databases">
        <authorList>
            <person name="Dailey F.E."/>
        </authorList>
    </citation>
    <scope>NUCLEOTIDE SEQUENCE</scope>
    <source>
        <strain evidence="8">CW7</strain>
    </source>
</reference>
<dbReference type="GO" id="GO:0005886">
    <property type="term" value="C:plasma membrane"/>
    <property type="evidence" value="ECO:0007669"/>
    <property type="project" value="UniProtKB-SubCell"/>
</dbReference>
<keyword evidence="4 7" id="KW-0472">Membrane</keyword>
<dbReference type="Proteomes" id="UP000240506">
    <property type="component" value="Unassembled WGS sequence"/>
</dbReference>
<evidence type="ECO:0000313" key="8">
    <source>
        <dbReference type="EMBL" id="PTA50762.1"/>
    </source>
</evidence>
<dbReference type="EMBL" id="PYSG01000002">
    <property type="protein sequence ID" value="PTA50762.1"/>
    <property type="molecule type" value="Genomic_DNA"/>
</dbReference>
<accession>A0A380A740</accession>
<dbReference type="InterPro" id="IPR052205">
    <property type="entry name" value="FliO/MopB"/>
</dbReference>
<keyword evidence="1 7" id="KW-1003">Cell membrane</keyword>
<protein>
    <recommendedName>
        <fullName evidence="7">Flagellar protein</fullName>
    </recommendedName>
</protein>
<name>A0A380A740_9GAMM</name>
<feature type="transmembrane region" description="Helical" evidence="7">
    <location>
        <begin position="44"/>
        <end position="68"/>
    </location>
</feature>
<dbReference type="NCBIfam" id="TIGR03500">
    <property type="entry name" value="FliO_TIGR"/>
    <property type="match status" value="1"/>
</dbReference>
<comment type="subcellular location">
    <subcellularLocation>
        <location evidence="7">Cell membrane</location>
    </subcellularLocation>
    <subcellularLocation>
        <location evidence="7">Bacterial flagellum basal body</location>
    </subcellularLocation>
</comment>
<evidence type="ECO:0000313" key="9">
    <source>
        <dbReference type="EMBL" id="SUI75647.1"/>
    </source>
</evidence>
<evidence type="ECO:0000256" key="6">
    <source>
        <dbReference type="ARBA" id="ARBA00037937"/>
    </source>
</evidence>
<dbReference type="Pfam" id="PF04347">
    <property type="entry name" value="FliO"/>
    <property type="match status" value="1"/>
</dbReference>
<evidence type="ECO:0000256" key="3">
    <source>
        <dbReference type="ARBA" id="ARBA00022989"/>
    </source>
</evidence>
<dbReference type="PANTHER" id="PTHR38766">
    <property type="entry name" value="FLAGELLAR PROTEIN FLIO"/>
    <property type="match status" value="1"/>
</dbReference>
<evidence type="ECO:0000256" key="2">
    <source>
        <dbReference type="ARBA" id="ARBA00022692"/>
    </source>
</evidence>
<dbReference type="GO" id="GO:0009425">
    <property type="term" value="C:bacterial-type flagellum basal body"/>
    <property type="evidence" value="ECO:0007669"/>
    <property type="project" value="UniProtKB-SubCell"/>
</dbReference>
<keyword evidence="3 7" id="KW-1133">Transmembrane helix</keyword>
<keyword evidence="9" id="KW-0966">Cell projection</keyword>
<gene>
    <name evidence="9" type="primary">fliO</name>
    <name evidence="8" type="ORF">C9I43_09720</name>
    <name evidence="9" type="ORF">NCTC10736_01743</name>
</gene>
<comment type="similarity">
    <text evidence="6 7">Belongs to the FliO/MopB family.</text>
</comment>
<keyword evidence="5 7" id="KW-0975">Bacterial flagellum</keyword>
<sequence length="142" mass="15096">MNTSVIMNLAAASQTQGSSLLADNAPNAANVANSSASLHEPSQIATLASMLGGLIVVLLLIFTLAYLLRRFNLVPANNSVLKTLAVTSLGQKERLVLVQLGTQQYLIGVSGQQVNLIDKLAEPIHIESDSFASRLRQAKSKQ</sequence>
<evidence type="ECO:0000313" key="11">
    <source>
        <dbReference type="Proteomes" id="UP000255061"/>
    </source>
</evidence>
<dbReference type="GO" id="GO:0044781">
    <property type="term" value="P:bacterial-type flagellum organization"/>
    <property type="evidence" value="ECO:0007669"/>
    <property type="project" value="UniProtKB-UniRule"/>
</dbReference>
<evidence type="ECO:0000256" key="1">
    <source>
        <dbReference type="ARBA" id="ARBA00022475"/>
    </source>
</evidence>
<reference evidence="9 11" key="3">
    <citation type="submission" date="2018-06" db="EMBL/GenBank/DDBJ databases">
        <authorList>
            <consortium name="Pathogen Informatics"/>
            <person name="Doyle S."/>
        </authorList>
    </citation>
    <scope>NUCLEOTIDE SEQUENCE [LARGE SCALE GENOMIC DNA]</scope>
    <source>
        <strain evidence="9 11">NCTC10736</strain>
    </source>
</reference>
<dbReference type="PANTHER" id="PTHR38766:SF1">
    <property type="entry name" value="FLAGELLAR PROTEIN FLIO"/>
    <property type="match status" value="1"/>
</dbReference>
<keyword evidence="10" id="KW-1185">Reference proteome</keyword>
<dbReference type="RefSeq" id="WP_107883311.1">
    <property type="nucleotide sequence ID" value="NZ_BPFE01000010.1"/>
</dbReference>
<keyword evidence="9" id="KW-0282">Flagellum</keyword>
<dbReference type="Proteomes" id="UP000255061">
    <property type="component" value="Unassembled WGS sequence"/>
</dbReference>
<keyword evidence="2 7" id="KW-0812">Transmembrane</keyword>
<evidence type="ECO:0000256" key="7">
    <source>
        <dbReference type="RuleBase" id="RU362064"/>
    </source>
</evidence>
<evidence type="ECO:0000256" key="5">
    <source>
        <dbReference type="ARBA" id="ARBA00023143"/>
    </source>
</evidence>